<evidence type="ECO:0000313" key="1">
    <source>
        <dbReference type="EMBL" id="QBK88868.1"/>
    </source>
</evidence>
<gene>
    <name evidence="1" type="ORF">LCMiAC01_05500</name>
</gene>
<sequence>MGLSNSRLSKQYDKLNNIKTITTTTATTKTTAKTTAKTTTNIQSDPETIHKNVLKFIDTNKNSKKKS</sequence>
<reference evidence="1" key="1">
    <citation type="journal article" date="2019" name="MBio">
        <title>Virus Genomes from Deep Sea Sediments Expand the Ocean Megavirome and Support Independent Origins of Viral Gigantism.</title>
        <authorList>
            <person name="Backstrom D."/>
            <person name="Yutin N."/>
            <person name="Jorgensen S.L."/>
            <person name="Dharamshi J."/>
            <person name="Homa F."/>
            <person name="Zaremba-Niedwiedzka K."/>
            <person name="Spang A."/>
            <person name="Wolf Y.I."/>
            <person name="Koonin E.V."/>
            <person name="Ettema T.J."/>
        </authorList>
    </citation>
    <scope>NUCLEOTIDE SEQUENCE</scope>
</reference>
<name>A0A481Z072_9VIRU</name>
<accession>A0A481Z072</accession>
<protein>
    <submittedName>
        <fullName evidence="1">Uncharacterized protein</fullName>
    </submittedName>
</protein>
<proteinExistence type="predicted"/>
<dbReference type="EMBL" id="MK500402">
    <property type="protein sequence ID" value="QBK88868.1"/>
    <property type="molecule type" value="Genomic_DNA"/>
</dbReference>
<organism evidence="1">
    <name type="scientific">Mimivirus LCMiAC01</name>
    <dbReference type="NCBI Taxonomy" id="2506608"/>
    <lineage>
        <taxon>Viruses</taxon>
        <taxon>Varidnaviria</taxon>
        <taxon>Bamfordvirae</taxon>
        <taxon>Nucleocytoviricota</taxon>
        <taxon>Megaviricetes</taxon>
        <taxon>Imitervirales</taxon>
        <taxon>Mimiviridae</taxon>
        <taxon>Klosneuvirinae</taxon>
    </lineage>
</organism>